<dbReference type="InterPro" id="IPR032466">
    <property type="entry name" value="Metal_Hydrolase"/>
</dbReference>
<dbReference type="GO" id="GO:0046103">
    <property type="term" value="P:inosine biosynthetic process"/>
    <property type="evidence" value="ECO:0007669"/>
    <property type="project" value="TreeGrafter"/>
</dbReference>
<protein>
    <recommendedName>
        <fullName evidence="5">Adenosine deaminase</fullName>
        <ecNumber evidence="4">3.5.4.4</ecNumber>
    </recommendedName>
</protein>
<comment type="subcellular location">
    <subcellularLocation>
        <location evidence="2">Secreted</location>
    </subcellularLocation>
</comment>
<name>A0AAD9RRV7_9HYME</name>
<dbReference type="AlphaFoldDB" id="A0AAD9RRV7"/>
<dbReference type="EMBL" id="JAIFRP010000026">
    <property type="protein sequence ID" value="KAK2584714.1"/>
    <property type="molecule type" value="Genomic_DNA"/>
</dbReference>
<evidence type="ECO:0000256" key="5">
    <source>
        <dbReference type="ARBA" id="ARBA00018099"/>
    </source>
</evidence>
<evidence type="ECO:0000313" key="14">
    <source>
        <dbReference type="EMBL" id="KAK2584714.1"/>
    </source>
</evidence>
<dbReference type="GO" id="GO:0005615">
    <property type="term" value="C:extracellular space"/>
    <property type="evidence" value="ECO:0007669"/>
    <property type="project" value="InterPro"/>
</dbReference>
<organism evidence="14 15">
    <name type="scientific">Odynerus spinipes</name>
    <dbReference type="NCBI Taxonomy" id="1348599"/>
    <lineage>
        <taxon>Eukaryota</taxon>
        <taxon>Metazoa</taxon>
        <taxon>Ecdysozoa</taxon>
        <taxon>Arthropoda</taxon>
        <taxon>Hexapoda</taxon>
        <taxon>Insecta</taxon>
        <taxon>Pterygota</taxon>
        <taxon>Neoptera</taxon>
        <taxon>Endopterygota</taxon>
        <taxon>Hymenoptera</taxon>
        <taxon>Apocrita</taxon>
        <taxon>Aculeata</taxon>
        <taxon>Vespoidea</taxon>
        <taxon>Vespidae</taxon>
        <taxon>Eumeninae</taxon>
        <taxon>Odynerus</taxon>
    </lineage>
</organism>
<dbReference type="InterPro" id="IPR006330">
    <property type="entry name" value="Ado/ade_deaminase"/>
</dbReference>
<dbReference type="Gene3D" id="3.20.20.140">
    <property type="entry name" value="Metal-dependent hydrolases"/>
    <property type="match status" value="1"/>
</dbReference>
<evidence type="ECO:0000256" key="4">
    <source>
        <dbReference type="ARBA" id="ARBA00012784"/>
    </source>
</evidence>
<evidence type="ECO:0000256" key="1">
    <source>
        <dbReference type="ARBA" id="ARBA00001947"/>
    </source>
</evidence>
<dbReference type="PANTHER" id="PTHR11409:SF39">
    <property type="entry name" value="ADENOSINE DEAMINASE 2"/>
    <property type="match status" value="1"/>
</dbReference>
<keyword evidence="15" id="KW-1185">Reference proteome</keyword>
<dbReference type="EC" id="3.5.4.4" evidence="4"/>
<dbReference type="GO" id="GO:0006154">
    <property type="term" value="P:adenosine catabolic process"/>
    <property type="evidence" value="ECO:0007669"/>
    <property type="project" value="InterPro"/>
</dbReference>
<dbReference type="InterPro" id="IPR013659">
    <property type="entry name" value="A_deaminase_N"/>
</dbReference>
<dbReference type="CDD" id="cd01321">
    <property type="entry name" value="ADGF"/>
    <property type="match status" value="1"/>
</dbReference>
<keyword evidence="7" id="KW-0479">Metal-binding</keyword>
<evidence type="ECO:0000256" key="10">
    <source>
        <dbReference type="ARBA" id="ARBA00047764"/>
    </source>
</evidence>
<evidence type="ECO:0000259" key="13">
    <source>
        <dbReference type="Pfam" id="PF08451"/>
    </source>
</evidence>
<dbReference type="InterPro" id="IPR006331">
    <property type="entry name" value="ADGF"/>
</dbReference>
<sequence length="508" mass="58436">MIMNGPTNLAIIIILFCYTTNAAPYDYWTLRAQILSNEQRRMLGSHLDFEHGERVANNILMTIKRAEFEKAFQNASLFLPARNFLEAKEDIEQSEVFKIIRKMPKGAVLHSHDTAMVSADWIFWNVTFRPNLYICEDSAGLLKLQFFDRPNEDCAWELLSEVRKNKRVADAIDARIYQRMTMLTKNPSVDYENVDKAWSKFVDIFVFISPLLTYRPVYEDHFYESLSELYADNVMYIELRSTLPNLYELDGTVYPQSKTVALYKETVERFMSDHPDFIGAKIIYAPARSVDGKKVDEYLTILKSLKETFPTFLAGFDLVGQEDKGEPLIVFADKLRSLDPPIDYFFHAGETNWYGSNTDENVIDAVLLGAKRIGHGYAVTKHPLVMEIIKQRGIAVEVNPISNQVLSLVKDLRNHPAAGLFAEDFPVVVSNDDPGLWDSRALSYDFYQAFMGIMSQNSDLRALKQLALNSIIYSNMEKEMKEKAVKIWQKKWLDFIHQLVSSSEVRQI</sequence>
<evidence type="ECO:0000256" key="6">
    <source>
        <dbReference type="ARBA" id="ARBA00022525"/>
    </source>
</evidence>
<evidence type="ECO:0000256" key="2">
    <source>
        <dbReference type="ARBA" id="ARBA00004613"/>
    </source>
</evidence>
<keyword evidence="9" id="KW-0378">Hydrolase</keyword>
<comment type="similarity">
    <text evidence="3">Belongs to the metallo-dependent hydrolases superfamily. Adenosine and AMP deaminases family. ADGF subfamily.</text>
</comment>
<feature type="signal peptide" evidence="11">
    <location>
        <begin position="1"/>
        <end position="22"/>
    </location>
</feature>
<reference evidence="14" key="1">
    <citation type="submission" date="2021-08" db="EMBL/GenBank/DDBJ databases">
        <authorList>
            <person name="Misof B."/>
            <person name="Oliver O."/>
            <person name="Podsiadlowski L."/>
            <person name="Donath A."/>
            <person name="Peters R."/>
            <person name="Mayer C."/>
            <person name="Rust J."/>
            <person name="Gunkel S."/>
            <person name="Lesny P."/>
            <person name="Martin S."/>
            <person name="Oeyen J.P."/>
            <person name="Petersen M."/>
            <person name="Panagiotis P."/>
            <person name="Wilbrandt J."/>
            <person name="Tanja T."/>
        </authorList>
    </citation>
    <scope>NUCLEOTIDE SEQUENCE</scope>
    <source>
        <strain evidence="14">GBR_01_08_01A</strain>
        <tissue evidence="14">Thorax + abdomen</tissue>
    </source>
</reference>
<keyword evidence="8 11" id="KW-0732">Signal</keyword>
<dbReference type="GO" id="GO:0046872">
    <property type="term" value="F:metal ion binding"/>
    <property type="evidence" value="ECO:0007669"/>
    <property type="project" value="UniProtKB-KW"/>
</dbReference>
<feature type="domain" description="Adenosine/AMP deaminase N-terminal" evidence="13">
    <location>
        <begin position="18"/>
        <end position="100"/>
    </location>
</feature>
<proteinExistence type="inferred from homology"/>
<comment type="caution">
    <text evidence="14">The sequence shown here is derived from an EMBL/GenBank/DDBJ whole genome shotgun (WGS) entry which is preliminary data.</text>
</comment>
<dbReference type="Pfam" id="PF00962">
    <property type="entry name" value="A_deaminase"/>
    <property type="match status" value="1"/>
</dbReference>
<accession>A0AAD9RRV7</accession>
<feature type="chain" id="PRO_5041968781" description="Adenosine deaminase" evidence="11">
    <location>
        <begin position="23"/>
        <end position="508"/>
    </location>
</feature>
<dbReference type="Proteomes" id="UP001258017">
    <property type="component" value="Unassembled WGS sequence"/>
</dbReference>
<evidence type="ECO:0000256" key="11">
    <source>
        <dbReference type="SAM" id="SignalP"/>
    </source>
</evidence>
<dbReference type="GO" id="GO:0004000">
    <property type="term" value="F:adenosine deaminase activity"/>
    <property type="evidence" value="ECO:0007669"/>
    <property type="project" value="InterPro"/>
</dbReference>
<dbReference type="InterPro" id="IPR001365">
    <property type="entry name" value="A_deaminase_dom"/>
</dbReference>
<evidence type="ECO:0000256" key="3">
    <source>
        <dbReference type="ARBA" id="ARBA00006083"/>
    </source>
</evidence>
<evidence type="ECO:0000259" key="12">
    <source>
        <dbReference type="Pfam" id="PF00962"/>
    </source>
</evidence>
<evidence type="ECO:0000313" key="15">
    <source>
        <dbReference type="Proteomes" id="UP001258017"/>
    </source>
</evidence>
<comment type="catalytic activity">
    <reaction evidence="10">
        <text>adenosine + H2O + H(+) = inosine + NH4(+)</text>
        <dbReference type="Rhea" id="RHEA:24408"/>
        <dbReference type="ChEBI" id="CHEBI:15377"/>
        <dbReference type="ChEBI" id="CHEBI:15378"/>
        <dbReference type="ChEBI" id="CHEBI:16335"/>
        <dbReference type="ChEBI" id="CHEBI:17596"/>
        <dbReference type="ChEBI" id="CHEBI:28938"/>
        <dbReference type="EC" id="3.5.4.4"/>
    </reaction>
</comment>
<evidence type="ECO:0000256" key="8">
    <source>
        <dbReference type="ARBA" id="ARBA00022729"/>
    </source>
</evidence>
<dbReference type="SUPFAM" id="SSF51556">
    <property type="entry name" value="Metallo-dependent hydrolases"/>
    <property type="match status" value="1"/>
</dbReference>
<evidence type="ECO:0000256" key="7">
    <source>
        <dbReference type="ARBA" id="ARBA00022723"/>
    </source>
</evidence>
<dbReference type="PANTHER" id="PTHR11409">
    <property type="entry name" value="ADENOSINE DEAMINASE"/>
    <property type="match status" value="1"/>
</dbReference>
<dbReference type="Pfam" id="PF08451">
    <property type="entry name" value="A_deaminase_N"/>
    <property type="match status" value="1"/>
</dbReference>
<dbReference type="FunFam" id="3.20.20.140:FF:000017">
    <property type="entry name" value="Adenosine deaminase 2"/>
    <property type="match status" value="1"/>
</dbReference>
<comment type="cofactor">
    <cofactor evidence="1">
        <name>Zn(2+)</name>
        <dbReference type="ChEBI" id="CHEBI:29105"/>
    </cofactor>
</comment>
<keyword evidence="6" id="KW-0964">Secreted</keyword>
<reference evidence="14" key="2">
    <citation type="journal article" date="2023" name="Commun. Biol.">
        <title>Intrasexual cuticular hydrocarbon dimorphism in a wasp sheds light on hydrocarbon biosynthesis genes in Hymenoptera.</title>
        <authorList>
            <person name="Moris V.C."/>
            <person name="Podsiadlowski L."/>
            <person name="Martin S."/>
            <person name="Oeyen J.P."/>
            <person name="Donath A."/>
            <person name="Petersen M."/>
            <person name="Wilbrandt J."/>
            <person name="Misof B."/>
            <person name="Liedtke D."/>
            <person name="Thamm M."/>
            <person name="Scheiner R."/>
            <person name="Schmitt T."/>
            <person name="Niehuis O."/>
        </authorList>
    </citation>
    <scope>NUCLEOTIDE SEQUENCE</scope>
    <source>
        <strain evidence="14">GBR_01_08_01A</strain>
    </source>
</reference>
<feature type="domain" description="Adenosine deaminase" evidence="12">
    <location>
        <begin position="193"/>
        <end position="483"/>
    </location>
</feature>
<evidence type="ECO:0000256" key="9">
    <source>
        <dbReference type="ARBA" id="ARBA00022801"/>
    </source>
</evidence>
<dbReference type="NCBIfam" id="TIGR01431">
    <property type="entry name" value="adm_rel"/>
    <property type="match status" value="1"/>
</dbReference>
<gene>
    <name evidence="14" type="ORF">KPH14_007047</name>
</gene>